<accession>A0A419SC17</accession>
<dbReference type="SUPFAM" id="SSF82153">
    <property type="entry name" value="FAS1 domain"/>
    <property type="match status" value="2"/>
</dbReference>
<dbReference type="Proteomes" id="UP000283433">
    <property type="component" value="Unassembled WGS sequence"/>
</dbReference>
<evidence type="ECO:0000313" key="3">
    <source>
        <dbReference type="EMBL" id="RKD20371.1"/>
    </source>
</evidence>
<dbReference type="EMBL" id="MBTA01000001">
    <property type="protein sequence ID" value="RKD20371.1"/>
    <property type="molecule type" value="Genomic_DNA"/>
</dbReference>
<reference evidence="3 4" key="1">
    <citation type="submission" date="2016-07" db="EMBL/GenBank/DDBJ databases">
        <title>Genome of Pelobium manganitolerans.</title>
        <authorList>
            <person name="Wu S."/>
            <person name="Wang G."/>
        </authorList>
    </citation>
    <scope>NUCLEOTIDE SEQUENCE [LARGE SCALE GENOMIC DNA]</scope>
    <source>
        <strain evidence="3 4">YS-25</strain>
    </source>
</reference>
<comment type="caution">
    <text evidence="3">The sequence shown here is derived from an EMBL/GenBank/DDBJ whole genome shotgun (WGS) entry which is preliminary data.</text>
</comment>
<dbReference type="InterPro" id="IPR000782">
    <property type="entry name" value="FAS1_domain"/>
</dbReference>
<organism evidence="3 4">
    <name type="scientific">Pelobium manganitolerans</name>
    <dbReference type="NCBI Taxonomy" id="1842495"/>
    <lineage>
        <taxon>Bacteria</taxon>
        <taxon>Pseudomonadati</taxon>
        <taxon>Bacteroidota</taxon>
        <taxon>Sphingobacteriia</taxon>
        <taxon>Sphingobacteriales</taxon>
        <taxon>Sphingobacteriaceae</taxon>
        <taxon>Pelobium</taxon>
    </lineage>
</organism>
<dbReference type="Pfam" id="PF02469">
    <property type="entry name" value="Fasciclin"/>
    <property type="match status" value="2"/>
</dbReference>
<protein>
    <recommendedName>
        <fullName evidence="2">FAS1 domain-containing protein</fullName>
    </recommendedName>
</protein>
<feature type="chain" id="PRO_5019372142" description="FAS1 domain-containing protein" evidence="1">
    <location>
        <begin position="27"/>
        <end position="330"/>
    </location>
</feature>
<dbReference type="PROSITE" id="PS51257">
    <property type="entry name" value="PROKAR_LIPOPROTEIN"/>
    <property type="match status" value="1"/>
</dbReference>
<dbReference type="OrthoDB" id="1144324at2"/>
<dbReference type="AlphaFoldDB" id="A0A419SC17"/>
<feature type="signal peptide" evidence="1">
    <location>
        <begin position="1"/>
        <end position="26"/>
    </location>
</feature>
<evidence type="ECO:0000313" key="4">
    <source>
        <dbReference type="Proteomes" id="UP000283433"/>
    </source>
</evidence>
<feature type="domain" description="FAS1" evidence="2">
    <location>
        <begin position="187"/>
        <end position="329"/>
    </location>
</feature>
<keyword evidence="4" id="KW-1185">Reference proteome</keyword>
<dbReference type="PROSITE" id="PS50213">
    <property type="entry name" value="FAS1"/>
    <property type="match status" value="2"/>
</dbReference>
<dbReference type="PANTHER" id="PTHR10900">
    <property type="entry name" value="PERIOSTIN-RELATED"/>
    <property type="match status" value="1"/>
</dbReference>
<dbReference type="Gene3D" id="2.30.180.10">
    <property type="entry name" value="FAS1 domain"/>
    <property type="match status" value="2"/>
</dbReference>
<dbReference type="InterPro" id="IPR036378">
    <property type="entry name" value="FAS1_dom_sf"/>
</dbReference>
<name>A0A419SC17_9SPHI</name>
<sequence>MNIFYRKLSNFKLGLLGLIASLSVVACNNKDHGTTPTVAQTIMGYQALSQFELLTIKNNYVVTLSNRNTASGSNGDFTVFVPTNEAFAKIGIKQAGDVNLLQPAFIQQLFLYHINNGNVSKDLLIGGAEVSSLLSQNLKKRIIVKNDSLYINGSKIISANIKADNGTVHVVNRVMMAINANLYGAIKEFASAKVFVKPELQIFTEALAYTGLDAELADAKNNFTIFAPTDLAFENLGRQLGISVGKPADIHKIDKNTLTQILRSNFLGQPALTSVLKTGGVTANSSTPLSLTDLGNGYFTIKSNQATANMLISDIQTLNGIIHITDAVLR</sequence>
<evidence type="ECO:0000259" key="2">
    <source>
        <dbReference type="PROSITE" id="PS50213"/>
    </source>
</evidence>
<dbReference type="GO" id="GO:0005615">
    <property type="term" value="C:extracellular space"/>
    <property type="evidence" value="ECO:0007669"/>
    <property type="project" value="TreeGrafter"/>
</dbReference>
<dbReference type="RefSeq" id="WP_120180287.1">
    <property type="nucleotide sequence ID" value="NZ_MBTA01000001.1"/>
</dbReference>
<dbReference type="SMART" id="SM00554">
    <property type="entry name" value="FAS1"/>
    <property type="match status" value="2"/>
</dbReference>
<keyword evidence="1" id="KW-0732">Signal</keyword>
<dbReference type="InterPro" id="IPR050904">
    <property type="entry name" value="Adhesion/Biosynth-related"/>
</dbReference>
<proteinExistence type="predicted"/>
<feature type="domain" description="FAS1" evidence="2">
    <location>
        <begin position="35"/>
        <end position="175"/>
    </location>
</feature>
<gene>
    <name evidence="3" type="ORF">BCY91_01770</name>
</gene>
<evidence type="ECO:0000256" key="1">
    <source>
        <dbReference type="SAM" id="SignalP"/>
    </source>
</evidence>
<dbReference type="PANTHER" id="PTHR10900:SF77">
    <property type="entry name" value="FI19380P1"/>
    <property type="match status" value="1"/>
</dbReference>